<organism evidence="1">
    <name type="scientific">marine sediment metagenome</name>
    <dbReference type="NCBI Taxonomy" id="412755"/>
    <lineage>
        <taxon>unclassified sequences</taxon>
        <taxon>metagenomes</taxon>
        <taxon>ecological metagenomes</taxon>
    </lineage>
</organism>
<proteinExistence type="predicted"/>
<reference evidence="1" key="1">
    <citation type="journal article" date="2015" name="Nature">
        <title>Complex archaea that bridge the gap between prokaryotes and eukaryotes.</title>
        <authorList>
            <person name="Spang A."/>
            <person name="Saw J.H."/>
            <person name="Jorgensen S.L."/>
            <person name="Zaremba-Niedzwiedzka K."/>
            <person name="Martijn J."/>
            <person name="Lind A.E."/>
            <person name="van Eijk R."/>
            <person name="Schleper C."/>
            <person name="Guy L."/>
            <person name="Ettema T.J."/>
        </authorList>
    </citation>
    <scope>NUCLEOTIDE SEQUENCE</scope>
</reference>
<gene>
    <name evidence="1" type="ORF">LCGC14_0905410</name>
</gene>
<dbReference type="EMBL" id="LAZR01002975">
    <property type="protein sequence ID" value="KKN23394.1"/>
    <property type="molecule type" value="Genomic_DNA"/>
</dbReference>
<protein>
    <submittedName>
        <fullName evidence="1">Uncharacterized protein</fullName>
    </submittedName>
</protein>
<name>A0A0F9NZV1_9ZZZZ</name>
<accession>A0A0F9NZV1</accession>
<sequence>MHDSIAATYLKYFSDDPSKGRKSIVNVYNKKRKIKQNLCVNNFPLNKKAFSMEVESFHYSIEKNYDKFTDLISNRYPPSVIEEKIKIGTAVFFNFLLRKPLIFNKLKEFHSKNPESVNTYGSDPWHSHKLISSLFIELLTKRPYPIRIFLFPEASFITSDDPIVYERHHFGTIYMLPIDRKHLFCLGYYIGEHLLSPLEQHMDQHNFRPKNINIKIKKQARTFYVI</sequence>
<evidence type="ECO:0000313" key="1">
    <source>
        <dbReference type="EMBL" id="KKN23394.1"/>
    </source>
</evidence>
<comment type="caution">
    <text evidence="1">The sequence shown here is derived from an EMBL/GenBank/DDBJ whole genome shotgun (WGS) entry which is preliminary data.</text>
</comment>
<dbReference type="AlphaFoldDB" id="A0A0F9NZV1"/>